<dbReference type="EMBL" id="CP002343">
    <property type="protein sequence ID" value="ADU48231.1"/>
    <property type="molecule type" value="Genomic_DNA"/>
</dbReference>
<keyword evidence="6" id="KW-1003">Cell membrane</keyword>
<protein>
    <recommendedName>
        <fullName evidence="6">SURF1-like protein</fullName>
    </recommendedName>
</protein>
<accession>E6SA21</accession>
<evidence type="ECO:0000256" key="5">
    <source>
        <dbReference type="ARBA" id="ARBA00023136"/>
    </source>
</evidence>
<gene>
    <name evidence="8" type="ordered locus">Intca_1718</name>
</gene>
<keyword evidence="4" id="KW-1133">Transmembrane helix</keyword>
<dbReference type="InterPro" id="IPR045214">
    <property type="entry name" value="Surf1/Surf4"/>
</dbReference>
<evidence type="ECO:0000256" key="7">
    <source>
        <dbReference type="SAM" id="MobiDB-lite"/>
    </source>
</evidence>
<feature type="region of interest" description="Disordered" evidence="7">
    <location>
        <begin position="232"/>
        <end position="254"/>
    </location>
</feature>
<evidence type="ECO:0000313" key="8">
    <source>
        <dbReference type="EMBL" id="ADU48231.1"/>
    </source>
</evidence>
<proteinExistence type="inferred from homology"/>
<dbReference type="PROSITE" id="PS50895">
    <property type="entry name" value="SURF1"/>
    <property type="match status" value="1"/>
</dbReference>
<dbReference type="STRING" id="710696.Intca_1718"/>
<evidence type="ECO:0000256" key="3">
    <source>
        <dbReference type="ARBA" id="ARBA00022692"/>
    </source>
</evidence>
<dbReference type="AlphaFoldDB" id="E6SA21"/>
<dbReference type="RefSeq" id="WP_013492546.1">
    <property type="nucleotide sequence ID" value="NC_014830.1"/>
</dbReference>
<keyword evidence="5" id="KW-0472">Membrane</keyword>
<dbReference type="KEGG" id="ica:Intca_1718"/>
<dbReference type="PANTHER" id="PTHR23427">
    <property type="entry name" value="SURFEIT LOCUS PROTEIN"/>
    <property type="match status" value="1"/>
</dbReference>
<dbReference type="PANTHER" id="PTHR23427:SF2">
    <property type="entry name" value="SURFEIT LOCUS PROTEIN 1"/>
    <property type="match status" value="1"/>
</dbReference>
<keyword evidence="9" id="KW-1185">Reference proteome</keyword>
<dbReference type="GO" id="GO:0005886">
    <property type="term" value="C:plasma membrane"/>
    <property type="evidence" value="ECO:0007669"/>
    <property type="project" value="UniProtKB-SubCell"/>
</dbReference>
<name>E6SA21_INTC7</name>
<dbReference type="HOGENOM" id="CLU_047737_0_1_11"/>
<dbReference type="InterPro" id="IPR002994">
    <property type="entry name" value="Surf1/Shy1"/>
</dbReference>
<evidence type="ECO:0000313" key="9">
    <source>
        <dbReference type="Proteomes" id="UP000008914"/>
    </source>
</evidence>
<evidence type="ECO:0000256" key="4">
    <source>
        <dbReference type="ARBA" id="ARBA00022989"/>
    </source>
</evidence>
<feature type="compositionally biased region" description="Pro residues" evidence="7">
    <location>
        <begin position="181"/>
        <end position="194"/>
    </location>
</feature>
<feature type="region of interest" description="Disordered" evidence="7">
    <location>
        <begin position="178"/>
        <end position="198"/>
    </location>
</feature>
<dbReference type="Pfam" id="PF02104">
    <property type="entry name" value="SURF1"/>
    <property type="match status" value="1"/>
</dbReference>
<dbReference type="Proteomes" id="UP000008914">
    <property type="component" value="Chromosome"/>
</dbReference>
<reference evidence="8 9" key="1">
    <citation type="journal article" date="2010" name="Stand. Genomic Sci.">
        <title>Complete genome sequence of Intrasporangium calvum type strain (7 KIP).</title>
        <authorList>
            <person name="Del Rio T.G."/>
            <person name="Chertkov O."/>
            <person name="Yasawong M."/>
            <person name="Lucas S."/>
            <person name="Deshpande S."/>
            <person name="Cheng J.F."/>
            <person name="Detter C."/>
            <person name="Tapia R."/>
            <person name="Han C."/>
            <person name="Goodwin L."/>
            <person name="Pitluck S."/>
            <person name="Liolios K."/>
            <person name="Ivanova N."/>
            <person name="Mavromatis K."/>
            <person name="Pati A."/>
            <person name="Chen A."/>
            <person name="Palaniappan K."/>
            <person name="Land M."/>
            <person name="Hauser L."/>
            <person name="Chang Y.J."/>
            <person name="Jeffries C.D."/>
            <person name="Rohde M."/>
            <person name="Pukall R."/>
            <person name="Sikorski J."/>
            <person name="Goker M."/>
            <person name="Woyke T."/>
            <person name="Bristow J."/>
            <person name="Eisen J.A."/>
            <person name="Markowitz V."/>
            <person name="Hugenholtz P."/>
            <person name="Kyrpides N.C."/>
            <person name="Klenk H.P."/>
            <person name="Lapidus A."/>
        </authorList>
    </citation>
    <scope>NUCLEOTIDE SEQUENCE [LARGE SCALE GENOMIC DNA]</scope>
    <source>
        <strain evidence="9">ATCC 23552 / DSM 43043 / JCM 3097 / NBRC 12989 / 7 KIP</strain>
    </source>
</reference>
<evidence type="ECO:0000256" key="6">
    <source>
        <dbReference type="RuleBase" id="RU363076"/>
    </source>
</evidence>
<comment type="similarity">
    <text evidence="2 6">Belongs to the SURF1 family.</text>
</comment>
<comment type="subcellular location">
    <subcellularLocation>
        <location evidence="6">Cell membrane</location>
        <topology evidence="6">Multi-pass membrane protein</topology>
    </subcellularLocation>
    <subcellularLocation>
        <location evidence="1">Membrane</location>
    </subcellularLocation>
</comment>
<sequence length="254" mass="27722">MSVVAILFGIACWTLGSWQWSRHVEQRTKVTAIEENYDAPPVPLAAALPAVGRTDLAPADQWTKVVLRGTYVPQSDQMVRNRTRERTVGFEVLTPFVTEDATLLVDRGWVPNSRDAETTPGADPAPTGPVQIVGWLRTAEPDLSRDLPAPQLASISIDDARERVPSLSALDLYLVLGTQAPQPPPGPNPVSPLPRPDEGLGPHQAYAIQWWLTMPGGLAFVFFAIRRQVTQAADSPGTAAPKPKKVRIWDEEDA</sequence>
<organism evidence="8 9">
    <name type="scientific">Intrasporangium calvum (strain ATCC 23552 / DSM 43043 / JCM 3097 / NBRC 12989 / NCIMB 10167 / NRRL B-3866 / 7 KIP)</name>
    <dbReference type="NCBI Taxonomy" id="710696"/>
    <lineage>
        <taxon>Bacteria</taxon>
        <taxon>Bacillati</taxon>
        <taxon>Actinomycetota</taxon>
        <taxon>Actinomycetes</taxon>
        <taxon>Micrococcales</taxon>
        <taxon>Intrasporangiaceae</taxon>
        <taxon>Intrasporangium</taxon>
    </lineage>
</organism>
<keyword evidence="3" id="KW-0812">Transmembrane</keyword>
<evidence type="ECO:0000256" key="2">
    <source>
        <dbReference type="ARBA" id="ARBA00007165"/>
    </source>
</evidence>
<dbReference type="CDD" id="cd06662">
    <property type="entry name" value="SURF1"/>
    <property type="match status" value="1"/>
</dbReference>
<evidence type="ECO:0000256" key="1">
    <source>
        <dbReference type="ARBA" id="ARBA00004370"/>
    </source>
</evidence>
<dbReference type="eggNOG" id="COG3346">
    <property type="taxonomic scope" value="Bacteria"/>
</dbReference>